<dbReference type="CDD" id="cd02440">
    <property type="entry name" value="AdoMet_MTases"/>
    <property type="match status" value="1"/>
</dbReference>
<sequence>MYIESDGARYEFAKSRSDNYRAAVGSIGRVWDEDLDAMYAYLDPEPGDNILEVGAGSGFFSFPISRGIGEQGLLYVTDPSIEQLQSVLEQQSANMIILAQGAEEIALGEGAPAIDKIWSRGAFHHVRDKTETFSRWRRLVHGNSRMAIFDIFSHNRTARFFDGFVARSCVTGHEVSYLSKDFATSLCANTGWREPEFHDIDLKWSFENEQHLGRFLGLLLANKASFSEADSVAAAKHYLGVRDTDDGLSLDWPMTMMTSSALPGYE</sequence>
<dbReference type="Pfam" id="PF13649">
    <property type="entry name" value="Methyltransf_25"/>
    <property type="match status" value="1"/>
</dbReference>
<dbReference type="SUPFAM" id="SSF53335">
    <property type="entry name" value="S-adenosyl-L-methionine-dependent methyltransferases"/>
    <property type="match status" value="1"/>
</dbReference>
<dbReference type="GO" id="GO:0008168">
    <property type="term" value="F:methyltransferase activity"/>
    <property type="evidence" value="ECO:0007669"/>
    <property type="project" value="UniProtKB-KW"/>
</dbReference>
<gene>
    <name evidence="2" type="ORF">CCOS864_02466</name>
</gene>
<dbReference type="Proteomes" id="UP000255177">
    <property type="component" value="Unassembled WGS sequence"/>
</dbReference>
<dbReference type="AlphaFoldDB" id="A0A380T0J3"/>
<keyword evidence="3" id="KW-1185">Reference proteome</keyword>
<name>A0A380T0J3_9PSED</name>
<evidence type="ECO:0000313" key="3">
    <source>
        <dbReference type="Proteomes" id="UP000255177"/>
    </source>
</evidence>
<protein>
    <submittedName>
        <fullName evidence="2">Methyltransferase domain protein</fullName>
    </submittedName>
</protein>
<dbReference type="EMBL" id="UIDD01000007">
    <property type="protein sequence ID" value="SUQ63016.1"/>
    <property type="molecule type" value="Genomic_DNA"/>
</dbReference>
<reference evidence="3" key="1">
    <citation type="submission" date="2018-07" db="EMBL/GenBank/DDBJ databases">
        <authorList>
            <person name="Blom J."/>
        </authorList>
    </citation>
    <scope>NUCLEOTIDE SEQUENCE [LARGE SCALE GENOMIC DNA]</scope>
    <source>
        <strain evidence="3">CCOS 864</strain>
    </source>
</reference>
<feature type="domain" description="Methyltransferase" evidence="1">
    <location>
        <begin position="50"/>
        <end position="140"/>
    </location>
</feature>
<keyword evidence="2" id="KW-0489">Methyltransferase</keyword>
<dbReference type="InterPro" id="IPR041698">
    <property type="entry name" value="Methyltransf_25"/>
</dbReference>
<proteinExistence type="predicted"/>
<dbReference type="InterPro" id="IPR029063">
    <property type="entry name" value="SAM-dependent_MTases_sf"/>
</dbReference>
<dbReference type="GO" id="GO:0032259">
    <property type="term" value="P:methylation"/>
    <property type="evidence" value="ECO:0007669"/>
    <property type="project" value="UniProtKB-KW"/>
</dbReference>
<accession>A0A380T0J3</accession>
<keyword evidence="2" id="KW-0808">Transferase</keyword>
<evidence type="ECO:0000313" key="2">
    <source>
        <dbReference type="EMBL" id="SUQ63016.1"/>
    </source>
</evidence>
<evidence type="ECO:0000259" key="1">
    <source>
        <dbReference type="Pfam" id="PF13649"/>
    </source>
</evidence>
<organism evidence="2 3">
    <name type="scientific">Pseudomonas wadenswilerensis</name>
    <dbReference type="NCBI Taxonomy" id="1785161"/>
    <lineage>
        <taxon>Bacteria</taxon>
        <taxon>Pseudomonadati</taxon>
        <taxon>Pseudomonadota</taxon>
        <taxon>Gammaproteobacteria</taxon>
        <taxon>Pseudomonadales</taxon>
        <taxon>Pseudomonadaceae</taxon>
        <taxon>Pseudomonas</taxon>
    </lineage>
</organism>
<dbReference type="Gene3D" id="3.40.50.150">
    <property type="entry name" value="Vaccinia Virus protein VP39"/>
    <property type="match status" value="1"/>
</dbReference>